<comment type="caution">
    <text evidence="13">The sequence shown here is derived from an EMBL/GenBank/DDBJ whole genome shotgun (WGS) entry which is preliminary data.</text>
</comment>
<dbReference type="GO" id="GO:0016780">
    <property type="term" value="F:phosphotransferase activity, for other substituted phosphate groups"/>
    <property type="evidence" value="ECO:0007669"/>
    <property type="project" value="InterPro"/>
</dbReference>
<evidence type="ECO:0000256" key="4">
    <source>
        <dbReference type="ARBA" id="ARBA00022679"/>
    </source>
</evidence>
<accession>A0A4R2IJ68</accession>
<evidence type="ECO:0000256" key="7">
    <source>
        <dbReference type="ARBA" id="ARBA00023098"/>
    </source>
</evidence>
<keyword evidence="4 11" id="KW-0808">Transferase</keyword>
<reference evidence="13 14" key="1">
    <citation type="journal article" date="2015" name="Stand. Genomic Sci.">
        <title>Genomic Encyclopedia of Bacterial and Archaeal Type Strains, Phase III: the genomes of soil and plant-associated and newly described type strains.</title>
        <authorList>
            <person name="Whitman W.B."/>
            <person name="Woyke T."/>
            <person name="Klenk H.P."/>
            <person name="Zhou Y."/>
            <person name="Lilburn T.G."/>
            <person name="Beck B.J."/>
            <person name="De Vos P."/>
            <person name="Vandamme P."/>
            <person name="Eisen J.A."/>
            <person name="Garrity G."/>
            <person name="Hugenholtz P."/>
            <person name="Kyrpides N.C."/>
        </authorList>
    </citation>
    <scope>NUCLEOTIDE SEQUENCE [LARGE SCALE GENOMIC DNA]</scope>
    <source>
        <strain evidence="13 14">A3</strain>
    </source>
</reference>
<evidence type="ECO:0000256" key="10">
    <source>
        <dbReference type="ARBA" id="ARBA00023264"/>
    </source>
</evidence>
<comment type="subcellular location">
    <subcellularLocation>
        <location evidence="1">Membrane</location>
        <topology evidence="1">Multi-pass membrane protein</topology>
    </subcellularLocation>
</comment>
<dbReference type="InterPro" id="IPR048254">
    <property type="entry name" value="CDP_ALCOHOL_P_TRANSF_CS"/>
</dbReference>
<keyword evidence="8 12" id="KW-0472">Membrane</keyword>
<evidence type="ECO:0000256" key="1">
    <source>
        <dbReference type="ARBA" id="ARBA00004141"/>
    </source>
</evidence>
<dbReference type="RefSeq" id="WP_131992026.1">
    <property type="nucleotide sequence ID" value="NZ_JACGXM010000001.1"/>
</dbReference>
<dbReference type="OrthoDB" id="9777147at2"/>
<dbReference type="PROSITE" id="PS00379">
    <property type="entry name" value="CDP_ALCOHOL_P_TRANSF"/>
    <property type="match status" value="1"/>
</dbReference>
<keyword evidence="14" id="KW-1185">Reference proteome</keyword>
<evidence type="ECO:0000256" key="3">
    <source>
        <dbReference type="ARBA" id="ARBA00022516"/>
    </source>
</evidence>
<keyword evidence="6 12" id="KW-1133">Transmembrane helix</keyword>
<keyword evidence="7" id="KW-0443">Lipid metabolism</keyword>
<evidence type="ECO:0000256" key="6">
    <source>
        <dbReference type="ARBA" id="ARBA00022989"/>
    </source>
</evidence>
<dbReference type="InterPro" id="IPR000462">
    <property type="entry name" value="CDP-OH_P_trans"/>
</dbReference>
<name>A0A4R2IJ68_9GAMM</name>
<feature type="transmembrane region" description="Helical" evidence="12">
    <location>
        <begin position="206"/>
        <end position="223"/>
    </location>
</feature>
<dbReference type="GO" id="GO:0016020">
    <property type="term" value="C:membrane"/>
    <property type="evidence" value="ECO:0007669"/>
    <property type="project" value="UniProtKB-SubCell"/>
</dbReference>
<gene>
    <name evidence="13" type="ORF">EV148_101161</name>
</gene>
<feature type="transmembrane region" description="Helical" evidence="12">
    <location>
        <begin position="229"/>
        <end position="248"/>
    </location>
</feature>
<evidence type="ECO:0000256" key="12">
    <source>
        <dbReference type="SAM" id="Phobius"/>
    </source>
</evidence>
<feature type="transmembrane region" description="Helical" evidence="12">
    <location>
        <begin position="141"/>
        <end position="161"/>
    </location>
</feature>
<keyword evidence="3" id="KW-0444">Lipid biosynthesis</keyword>
<dbReference type="Gene3D" id="1.20.120.1760">
    <property type="match status" value="1"/>
</dbReference>
<comment type="similarity">
    <text evidence="2 11">Belongs to the CDP-alcohol phosphatidyltransferase class-I family.</text>
</comment>
<feature type="transmembrane region" description="Helical" evidence="12">
    <location>
        <begin position="111"/>
        <end position="129"/>
    </location>
</feature>
<evidence type="ECO:0000256" key="2">
    <source>
        <dbReference type="ARBA" id="ARBA00010441"/>
    </source>
</evidence>
<evidence type="ECO:0000256" key="8">
    <source>
        <dbReference type="ARBA" id="ARBA00023136"/>
    </source>
</evidence>
<protein>
    <submittedName>
        <fullName evidence="13">CDP-diacylglycerol--serine O-phosphatidyltransferase</fullName>
    </submittedName>
</protein>
<evidence type="ECO:0000256" key="5">
    <source>
        <dbReference type="ARBA" id="ARBA00022692"/>
    </source>
</evidence>
<feature type="transmembrane region" description="Helical" evidence="12">
    <location>
        <begin position="15"/>
        <end position="35"/>
    </location>
</feature>
<evidence type="ECO:0000313" key="13">
    <source>
        <dbReference type="EMBL" id="TCO42755.1"/>
    </source>
</evidence>
<proteinExistence type="inferred from homology"/>
<feature type="transmembrane region" description="Helical" evidence="12">
    <location>
        <begin position="173"/>
        <end position="194"/>
    </location>
</feature>
<dbReference type="EMBL" id="SLWQ01000001">
    <property type="protein sequence ID" value="TCO42755.1"/>
    <property type="molecule type" value="Genomic_DNA"/>
</dbReference>
<keyword evidence="5 12" id="KW-0812">Transmembrane</keyword>
<dbReference type="AlphaFoldDB" id="A0A4R2IJ68"/>
<organism evidence="13 14">
    <name type="scientific">Dokdonella fugitiva</name>
    <dbReference type="NCBI Taxonomy" id="328517"/>
    <lineage>
        <taxon>Bacteria</taxon>
        <taxon>Pseudomonadati</taxon>
        <taxon>Pseudomonadota</taxon>
        <taxon>Gammaproteobacteria</taxon>
        <taxon>Lysobacterales</taxon>
        <taxon>Rhodanobacteraceae</taxon>
        <taxon>Dokdonella</taxon>
    </lineage>
</organism>
<keyword evidence="9" id="KW-0594">Phospholipid biosynthesis</keyword>
<dbReference type="PANTHER" id="PTHR14269">
    <property type="entry name" value="CDP-DIACYLGLYCEROL--GLYCEROL-3-PHOSPHATE 3-PHOSPHATIDYLTRANSFERASE-RELATED"/>
    <property type="match status" value="1"/>
</dbReference>
<dbReference type="InterPro" id="IPR050324">
    <property type="entry name" value="CDP-alcohol_PTase-I"/>
</dbReference>
<keyword evidence="10" id="KW-1208">Phospholipid metabolism</keyword>
<evidence type="ECO:0000256" key="11">
    <source>
        <dbReference type="RuleBase" id="RU003750"/>
    </source>
</evidence>
<dbReference type="GO" id="GO:0008654">
    <property type="term" value="P:phospholipid biosynthetic process"/>
    <property type="evidence" value="ECO:0007669"/>
    <property type="project" value="UniProtKB-KW"/>
</dbReference>
<sequence length="265" mass="28324">MEAPSTGARKPPRGIYLLPNLFTTGAMFAGFYAIVAGIGGRYTDAAVAVFVAAILDGLDGRVARLTGTQSEFGVQYDSLSDLMSFGLAPALVLYTWSLSSLKAYGSGWGKVGWAAAFIYAACAALRLARFNTQVGVADKRYFQGLASPAAAGLCMSFVWAIESGGLGLRASEMDFVTPVVAIVAGLLMVSRVRYFSFKAWPKSDRVPFIWIPAAMLILVALAVDTPRVLFGIAVLYVLSGPVMTLWGLRRKRSERALRGSGRNEG</sequence>
<dbReference type="Pfam" id="PF01066">
    <property type="entry name" value="CDP-OH_P_transf"/>
    <property type="match status" value="1"/>
</dbReference>
<dbReference type="InterPro" id="IPR043130">
    <property type="entry name" value="CDP-OH_PTrfase_TM_dom"/>
</dbReference>
<dbReference type="Proteomes" id="UP000294862">
    <property type="component" value="Unassembled WGS sequence"/>
</dbReference>
<evidence type="ECO:0000313" key="14">
    <source>
        <dbReference type="Proteomes" id="UP000294862"/>
    </source>
</evidence>
<dbReference type="PANTHER" id="PTHR14269:SF61">
    <property type="entry name" value="CDP-DIACYLGLYCEROL--SERINE O-PHOSPHATIDYLTRANSFERASE"/>
    <property type="match status" value="1"/>
</dbReference>
<evidence type="ECO:0000256" key="9">
    <source>
        <dbReference type="ARBA" id="ARBA00023209"/>
    </source>
</evidence>
<feature type="transmembrane region" description="Helical" evidence="12">
    <location>
        <begin position="79"/>
        <end position="99"/>
    </location>
</feature>